<dbReference type="SUPFAM" id="SSF51703">
    <property type="entry name" value="Cobalamin (vitamin B12)-dependent enzymes"/>
    <property type="match status" value="1"/>
</dbReference>
<dbReference type="Pfam" id="PF01642">
    <property type="entry name" value="MM_CoA_mutase"/>
    <property type="match status" value="1"/>
</dbReference>
<evidence type="ECO:0000313" key="2">
    <source>
        <dbReference type="EMBL" id="MEA5141790.1"/>
    </source>
</evidence>
<protein>
    <submittedName>
        <fullName evidence="2">Methylmalonyl-CoA mutase family protein</fullName>
    </submittedName>
</protein>
<gene>
    <name evidence="2" type="ORF">VB248_21725</name>
</gene>
<dbReference type="PANTHER" id="PTHR48101">
    <property type="entry name" value="METHYLMALONYL-COA MUTASE, MITOCHONDRIAL-RELATED"/>
    <property type="match status" value="1"/>
</dbReference>
<dbReference type="Gene3D" id="3.20.20.240">
    <property type="entry name" value="Methylmalonyl-CoA mutase"/>
    <property type="match status" value="1"/>
</dbReference>
<accession>A0ABU5QFZ4</accession>
<keyword evidence="3" id="KW-1185">Reference proteome</keyword>
<name>A0ABU5QFZ4_9BACT</name>
<dbReference type="EMBL" id="JAYFUM010000032">
    <property type="protein sequence ID" value="MEA5141790.1"/>
    <property type="molecule type" value="Genomic_DNA"/>
</dbReference>
<dbReference type="InterPro" id="IPR006099">
    <property type="entry name" value="MeMalonylCoA_mutase_a/b_cat"/>
</dbReference>
<dbReference type="Proteomes" id="UP001302949">
    <property type="component" value="Unassembled WGS sequence"/>
</dbReference>
<organism evidence="2 3">
    <name type="scientific">Arcicella rigui</name>
    <dbReference type="NCBI Taxonomy" id="797020"/>
    <lineage>
        <taxon>Bacteria</taxon>
        <taxon>Pseudomonadati</taxon>
        <taxon>Bacteroidota</taxon>
        <taxon>Cytophagia</taxon>
        <taxon>Cytophagales</taxon>
        <taxon>Flectobacillaceae</taxon>
        <taxon>Arcicella</taxon>
    </lineage>
</organism>
<comment type="caution">
    <text evidence="2">The sequence shown here is derived from an EMBL/GenBank/DDBJ whole genome shotgun (WGS) entry which is preliminary data.</text>
</comment>
<evidence type="ECO:0000259" key="1">
    <source>
        <dbReference type="Pfam" id="PF01642"/>
    </source>
</evidence>
<evidence type="ECO:0000313" key="3">
    <source>
        <dbReference type="Proteomes" id="UP001302949"/>
    </source>
</evidence>
<proteinExistence type="predicted"/>
<dbReference type="InterPro" id="IPR016176">
    <property type="entry name" value="Cbl-dep_enz_cat"/>
</dbReference>
<dbReference type="RefSeq" id="WP_323298944.1">
    <property type="nucleotide sequence ID" value="NZ_JAYFUM010000032.1"/>
</dbReference>
<reference evidence="2 3" key="1">
    <citation type="submission" date="2023-12" db="EMBL/GenBank/DDBJ databases">
        <title>Novel species of the genus Arcicella isolated from rivers.</title>
        <authorList>
            <person name="Lu H."/>
        </authorList>
    </citation>
    <scope>NUCLEOTIDE SEQUENCE [LARGE SCALE GENOMIC DNA]</scope>
    <source>
        <strain evidence="2 3">KCTC 23307</strain>
    </source>
</reference>
<feature type="domain" description="Methylmalonyl-CoA mutase alpha/beta chain catalytic" evidence="1">
    <location>
        <begin position="115"/>
        <end position="433"/>
    </location>
</feature>
<sequence length="464" mass="52426">MANLLFDDFQNRTKEQWKQQAIKDLKGKSFDDTLLWNVDENITVEPYYTSEDNLEISIKAIQQAQAQRVSSHWQYREKVRFTSEKETNELIIRLLKSGTDSFQIDLGKELLSEIEFKKLLNNIKLSDTAFFFKVENQALALVNALQNIAPYLWKGGIINDAFGRWMQTGEWDNNYWKSTASLLGKVQSHPQFKVLVINSHHFHNAGANVSQELAYTLATAIETIDKLSQEGVAIEQILAKIEFSISVGTNYFVEIAKLRALKLLWAKLVSEGYGLDISVANSTSIHCQTSVYYDAAITPHTNMLRATTEAMAAIIGGCDAISINAFDESFSTPDDFSRRIARNVSIILKEESYLDKVIDPSAGSYFIENLTHQIAENTLKILEEVENKGGISEAFTQGFIQKSINAEREKQITQLQNNQNIMVGVNKFRFDEKPFSKPASTTTLTSETIFALLPNLRLSEIFEA</sequence>
<dbReference type="PANTHER" id="PTHR48101:SF1">
    <property type="entry name" value="METHYLMALONYL-COA MUTASE, LARGE SUBUNIT"/>
    <property type="match status" value="1"/>
</dbReference>